<feature type="coiled-coil region" evidence="4">
    <location>
        <begin position="7"/>
        <end position="34"/>
    </location>
</feature>
<reference evidence="7" key="3">
    <citation type="submission" date="2020-12" db="UniProtKB">
        <authorList>
            <consortium name="WormBaseParasite"/>
        </authorList>
    </citation>
    <scope>IDENTIFICATION</scope>
</reference>
<dbReference type="SUPFAM" id="SSF160527">
    <property type="entry name" value="V-type ATPase subunit E-like"/>
    <property type="match status" value="1"/>
</dbReference>
<dbReference type="OMA" id="CRPQDHL"/>
<evidence type="ECO:0000313" key="7">
    <source>
        <dbReference type="WBParaSite" id="SRAE_2000230200.1"/>
    </source>
</evidence>
<dbReference type="WormBase" id="SRAE_2000230200">
    <property type="protein sequence ID" value="SRP03064"/>
    <property type="gene ID" value="WBGene00262512"/>
</dbReference>
<comment type="similarity">
    <text evidence="1">Belongs to the V-ATPase E subunit family.</text>
</comment>
<dbReference type="Gene3D" id="3.30.2320.30">
    <property type="entry name" value="ATP synthase, E subunit, C-terminal"/>
    <property type="match status" value="1"/>
</dbReference>
<reference evidence="5" key="1">
    <citation type="submission" date="2014-09" db="EMBL/GenBank/DDBJ databases">
        <authorList>
            <person name="Aslett A.Martin."/>
        </authorList>
    </citation>
    <scope>NUCLEOTIDE SEQUENCE</scope>
    <source>
        <strain evidence="5">ED321 Heterogonic</strain>
    </source>
</reference>
<dbReference type="Proteomes" id="UP000035682">
    <property type="component" value="Unplaced"/>
</dbReference>
<dbReference type="STRING" id="34506.A0A090LCY7"/>
<dbReference type="OrthoDB" id="10263003at2759"/>
<dbReference type="EMBL" id="LN609529">
    <property type="protein sequence ID" value="CEF67641.1"/>
    <property type="molecule type" value="Genomic_DNA"/>
</dbReference>
<dbReference type="WBParaSite" id="SRAE_2000230200.1">
    <property type="protein sequence ID" value="SRAE_2000230200.1"/>
    <property type="gene ID" value="WBGene00262512"/>
</dbReference>
<dbReference type="GO" id="GO:0046961">
    <property type="term" value="F:proton-transporting ATPase activity, rotational mechanism"/>
    <property type="evidence" value="ECO:0007669"/>
    <property type="project" value="InterPro"/>
</dbReference>
<dbReference type="Gene3D" id="6.10.250.1620">
    <property type="match status" value="1"/>
</dbReference>
<evidence type="ECO:0000313" key="6">
    <source>
        <dbReference type="Proteomes" id="UP000035682"/>
    </source>
</evidence>
<dbReference type="RefSeq" id="XP_024506841.1">
    <property type="nucleotide sequence ID" value="XM_024653356.1"/>
</dbReference>
<dbReference type="Pfam" id="PF01991">
    <property type="entry name" value="vATP-synt_E"/>
    <property type="match status" value="1"/>
</dbReference>
<dbReference type="HAMAP" id="MF_00311">
    <property type="entry name" value="ATP_synth_E_arch"/>
    <property type="match status" value="1"/>
</dbReference>
<protein>
    <submittedName>
        <fullName evidence="5 7">V-type proton ATPase subunit E 2</fullName>
    </submittedName>
</protein>
<reference evidence="6" key="2">
    <citation type="submission" date="2014-09" db="EMBL/GenBank/DDBJ databases">
        <authorList>
            <person name="Martin A.A."/>
        </authorList>
    </citation>
    <scope>NUCLEOTIDE SEQUENCE</scope>
    <source>
        <strain evidence="6">ED321</strain>
    </source>
</reference>
<dbReference type="AlphaFoldDB" id="A0A090LCY7"/>
<keyword evidence="3" id="KW-0406">Ion transport</keyword>
<dbReference type="InterPro" id="IPR038495">
    <property type="entry name" value="ATPase_E_C"/>
</dbReference>
<proteinExistence type="inferred from homology"/>
<name>A0A090LCY7_STRRB</name>
<dbReference type="InterPro" id="IPR002842">
    <property type="entry name" value="ATPase_V1_Esu"/>
</dbReference>
<dbReference type="CTD" id="36380006"/>
<gene>
    <name evidence="5 7 8" type="ORF">SRAE_2000230200</name>
</gene>
<accession>A0A090LCY7</accession>
<evidence type="ECO:0000256" key="4">
    <source>
        <dbReference type="SAM" id="Coils"/>
    </source>
</evidence>
<organism evidence="5">
    <name type="scientific">Strongyloides ratti</name>
    <name type="common">Parasitic roundworm</name>
    <dbReference type="NCBI Taxonomy" id="34506"/>
    <lineage>
        <taxon>Eukaryota</taxon>
        <taxon>Metazoa</taxon>
        <taxon>Ecdysozoa</taxon>
        <taxon>Nematoda</taxon>
        <taxon>Chromadorea</taxon>
        <taxon>Rhabditida</taxon>
        <taxon>Tylenchina</taxon>
        <taxon>Panagrolaimomorpha</taxon>
        <taxon>Strongyloidoidea</taxon>
        <taxon>Strongyloididae</taxon>
        <taxon>Strongyloides</taxon>
    </lineage>
</organism>
<keyword evidence="2" id="KW-0813">Transport</keyword>
<evidence type="ECO:0000256" key="2">
    <source>
        <dbReference type="ARBA" id="ARBA00022448"/>
    </source>
</evidence>
<dbReference type="GO" id="GO:0033178">
    <property type="term" value="C:proton-transporting two-sector ATPase complex, catalytic domain"/>
    <property type="evidence" value="ECO:0007669"/>
    <property type="project" value="InterPro"/>
</dbReference>
<evidence type="ECO:0000256" key="3">
    <source>
        <dbReference type="ARBA" id="ARBA00023065"/>
    </source>
</evidence>
<dbReference type="PANTHER" id="PTHR45715">
    <property type="entry name" value="ATPASE H+-TRANSPORTING V1 SUBUNIT E1A-RELATED"/>
    <property type="match status" value="1"/>
</dbReference>
<sequence>MNYNDVQKQLQHMIAFIEQEANEKAEEIDAKADEEYSIEKGRLVQQQRTKINEYYDKKLKQVALQKKIQGSQMFNEGRLQVLRAREEYLNGVIDEARNQLTNITASDKYEDILEGLIKQALFQLLENEVTLKCRENDLSLVNKILPKCVEDLNRQWDEKCTVNIDTKNFLPSTSAGGVEASAKNGKIIVVSTLESRLNLIANQITPQLRTALFGPNLSRTHFD</sequence>
<evidence type="ECO:0000256" key="1">
    <source>
        <dbReference type="ARBA" id="ARBA00005901"/>
    </source>
</evidence>
<keyword evidence="4" id="KW-0175">Coiled coil</keyword>
<evidence type="ECO:0000313" key="5">
    <source>
        <dbReference type="EMBL" id="CEF67641.1"/>
    </source>
</evidence>
<keyword evidence="6" id="KW-1185">Reference proteome</keyword>
<evidence type="ECO:0000313" key="8">
    <source>
        <dbReference type="WormBase" id="SRAE_2000230200"/>
    </source>
</evidence>
<dbReference type="GeneID" id="36380006"/>